<organism evidence="2 3">
    <name type="scientific">Apiospora aurea</name>
    <dbReference type="NCBI Taxonomy" id="335848"/>
    <lineage>
        <taxon>Eukaryota</taxon>
        <taxon>Fungi</taxon>
        <taxon>Dikarya</taxon>
        <taxon>Ascomycota</taxon>
        <taxon>Pezizomycotina</taxon>
        <taxon>Sordariomycetes</taxon>
        <taxon>Xylariomycetidae</taxon>
        <taxon>Amphisphaeriales</taxon>
        <taxon>Apiosporaceae</taxon>
        <taxon>Apiospora</taxon>
    </lineage>
</organism>
<dbReference type="GeneID" id="92083930"/>
<dbReference type="SUPFAM" id="SSF52833">
    <property type="entry name" value="Thioredoxin-like"/>
    <property type="match status" value="1"/>
</dbReference>
<feature type="domain" description="GST N-terminal" evidence="1">
    <location>
        <begin position="7"/>
        <end position="103"/>
    </location>
</feature>
<dbReference type="InterPro" id="IPR036249">
    <property type="entry name" value="Thioredoxin-like_sf"/>
</dbReference>
<dbReference type="CDD" id="cd00570">
    <property type="entry name" value="GST_N_family"/>
    <property type="match status" value="1"/>
</dbReference>
<sequence>MDKTDRVNCTLYCYPFSLYSIMVRYLIQLAKTSSEPHDATSPELRIREQVLDLDHDENIAEWYLLNVNRKGQVPAMTVEGAVAPITDSLDISFWLCDMFPQLLPPQHEPAIRRLLRDLHAIEGISITIRRREGPEEDLIDPCVDNMLARDDIGPEYRQALEAKKVFHVPKASHHVNVDQAEQQTATLLAEVARLYERHGQGAWLLDGADAGPTLLDAQIVPFVSRVEDAGRARLVPEALLRYAAARRASPAWDVVTGGKGTIRRKEYGPVRDMYDMSADVPPTTLCIPTASGKERRAQCLRVKS</sequence>
<dbReference type="Gene3D" id="3.40.30.10">
    <property type="entry name" value="Glutaredoxin"/>
    <property type="match status" value="1"/>
</dbReference>
<dbReference type="RefSeq" id="XP_066693106.1">
    <property type="nucleotide sequence ID" value="XM_066850868.1"/>
</dbReference>
<evidence type="ECO:0000313" key="3">
    <source>
        <dbReference type="Proteomes" id="UP001391051"/>
    </source>
</evidence>
<comment type="caution">
    <text evidence="2">The sequence shown here is derived from an EMBL/GenBank/DDBJ whole genome shotgun (WGS) entry which is preliminary data.</text>
</comment>
<gene>
    <name evidence="2" type="ORF">PG986_014646</name>
</gene>
<reference evidence="2 3" key="1">
    <citation type="submission" date="2023-01" db="EMBL/GenBank/DDBJ databases">
        <title>Analysis of 21 Apiospora genomes using comparative genomics revels a genus with tremendous synthesis potential of carbohydrate active enzymes and secondary metabolites.</title>
        <authorList>
            <person name="Sorensen T."/>
        </authorList>
    </citation>
    <scope>NUCLEOTIDE SEQUENCE [LARGE SCALE GENOMIC DNA]</scope>
    <source>
        <strain evidence="2 3">CBS 24483</strain>
    </source>
</reference>
<keyword evidence="3" id="KW-1185">Reference proteome</keyword>
<protein>
    <recommendedName>
        <fullName evidence="1">GST N-terminal domain-containing protein</fullName>
    </recommendedName>
</protein>
<dbReference type="InterPro" id="IPR004045">
    <property type="entry name" value="Glutathione_S-Trfase_N"/>
</dbReference>
<evidence type="ECO:0000313" key="2">
    <source>
        <dbReference type="EMBL" id="KAK7937778.1"/>
    </source>
</evidence>
<name>A0ABR1PTX2_9PEZI</name>
<accession>A0ABR1PTX2</accession>
<dbReference type="EMBL" id="JAQQWE010000010">
    <property type="protein sequence ID" value="KAK7937778.1"/>
    <property type="molecule type" value="Genomic_DNA"/>
</dbReference>
<dbReference type="PROSITE" id="PS50404">
    <property type="entry name" value="GST_NTER"/>
    <property type="match status" value="1"/>
</dbReference>
<proteinExistence type="predicted"/>
<dbReference type="Proteomes" id="UP001391051">
    <property type="component" value="Unassembled WGS sequence"/>
</dbReference>
<evidence type="ECO:0000259" key="1">
    <source>
        <dbReference type="PROSITE" id="PS50404"/>
    </source>
</evidence>